<dbReference type="EMBL" id="KL198032">
    <property type="protein sequence ID" value="KDQ15338.1"/>
    <property type="molecule type" value="Genomic_DNA"/>
</dbReference>
<sequence>MTYTAADLQRDLAEIASMSVGPKPTDPIPMVLWEMSRTHLALMKNWIQIYKPEFQQFHTSAPIDDTENYIGFALAWISIVYAHHQLEDEVQFPVWSKYVDMSANEAEHEKMLPPLREFEAYLKSVLAGDFTWDASKAEALAQEFFPPLAHHYVAELYTLTPEVLIKGGYTPEESAATFAKVAMRGKEILDPARDVVPLLLHNDGATDFPPVPWTITKEWKMPQELYDAHKGWWKYAPPQ</sequence>
<dbReference type="AlphaFoldDB" id="A0A067MHX3"/>
<evidence type="ECO:0000313" key="2">
    <source>
        <dbReference type="Proteomes" id="UP000027195"/>
    </source>
</evidence>
<organism evidence="1 2">
    <name type="scientific">Botryobasidium botryosum (strain FD-172 SS1)</name>
    <dbReference type="NCBI Taxonomy" id="930990"/>
    <lineage>
        <taxon>Eukaryota</taxon>
        <taxon>Fungi</taxon>
        <taxon>Dikarya</taxon>
        <taxon>Basidiomycota</taxon>
        <taxon>Agaricomycotina</taxon>
        <taxon>Agaricomycetes</taxon>
        <taxon>Cantharellales</taxon>
        <taxon>Botryobasidiaceae</taxon>
        <taxon>Botryobasidium</taxon>
    </lineage>
</organism>
<dbReference type="Proteomes" id="UP000027195">
    <property type="component" value="Unassembled WGS sequence"/>
</dbReference>
<dbReference type="OrthoDB" id="58416at2759"/>
<dbReference type="InParanoid" id="A0A067MHX3"/>
<dbReference type="HOGENOM" id="CLU_066708_1_0_1"/>
<gene>
    <name evidence="1" type="ORF">BOTBODRAFT_145115</name>
</gene>
<evidence type="ECO:0000313" key="1">
    <source>
        <dbReference type="EMBL" id="KDQ15338.1"/>
    </source>
</evidence>
<name>A0A067MHX3_BOTB1</name>
<proteinExistence type="predicted"/>
<evidence type="ECO:0008006" key="3">
    <source>
        <dbReference type="Google" id="ProtNLM"/>
    </source>
</evidence>
<dbReference type="PANTHER" id="PTHR38048">
    <property type="entry name" value="EXPRESSED PROTEIN"/>
    <property type="match status" value="1"/>
</dbReference>
<reference evidence="2" key="1">
    <citation type="journal article" date="2014" name="Proc. Natl. Acad. Sci. U.S.A.">
        <title>Extensive sampling of basidiomycete genomes demonstrates inadequacy of the white-rot/brown-rot paradigm for wood decay fungi.</title>
        <authorList>
            <person name="Riley R."/>
            <person name="Salamov A.A."/>
            <person name="Brown D.W."/>
            <person name="Nagy L.G."/>
            <person name="Floudas D."/>
            <person name="Held B.W."/>
            <person name="Levasseur A."/>
            <person name="Lombard V."/>
            <person name="Morin E."/>
            <person name="Otillar R."/>
            <person name="Lindquist E.A."/>
            <person name="Sun H."/>
            <person name="LaButti K.M."/>
            <person name="Schmutz J."/>
            <person name="Jabbour D."/>
            <person name="Luo H."/>
            <person name="Baker S.E."/>
            <person name="Pisabarro A.G."/>
            <person name="Walton J.D."/>
            <person name="Blanchette R.A."/>
            <person name="Henrissat B."/>
            <person name="Martin F."/>
            <person name="Cullen D."/>
            <person name="Hibbett D.S."/>
            <person name="Grigoriev I.V."/>
        </authorList>
    </citation>
    <scope>NUCLEOTIDE SEQUENCE [LARGE SCALE GENOMIC DNA]</scope>
    <source>
        <strain evidence="2">FD-172 SS1</strain>
    </source>
</reference>
<dbReference type="PANTHER" id="PTHR38048:SF2">
    <property type="entry name" value="HEMERYTHRIN-LIKE DOMAIN-CONTAINING PROTEIN"/>
    <property type="match status" value="1"/>
</dbReference>
<dbReference type="InterPro" id="IPR053206">
    <property type="entry name" value="Dimeric_xanthone_biosynth"/>
</dbReference>
<keyword evidence="2" id="KW-1185">Reference proteome</keyword>
<protein>
    <recommendedName>
        <fullName evidence="3">Hemerythrin-like domain-containing protein</fullName>
    </recommendedName>
</protein>
<accession>A0A067MHX3</accession>